<reference evidence="4 5" key="1">
    <citation type="submission" date="2020-12" db="EMBL/GenBank/DDBJ databases">
        <title>FDA dAtabase for Regulatory Grade micrObial Sequences (FDA-ARGOS): Supporting development and validation of Infectious Disease Dx tests.</title>
        <authorList>
            <person name="Sproer C."/>
            <person name="Gronow S."/>
            <person name="Severitt S."/>
            <person name="Schroder I."/>
            <person name="Tallon L."/>
            <person name="Sadzewicz L."/>
            <person name="Zhao X."/>
            <person name="Boylan J."/>
            <person name="Ott S."/>
            <person name="Bowen H."/>
            <person name="Vavikolanu K."/>
            <person name="Mehta A."/>
            <person name="Aluvathingal J."/>
            <person name="Nadendla S."/>
            <person name="Lowell S."/>
            <person name="Myers T."/>
            <person name="Yan Y."/>
            <person name="Sichtig H."/>
        </authorList>
    </citation>
    <scope>NUCLEOTIDE SEQUENCE [LARGE SCALE GENOMIC DNA]</scope>
    <source>
        <strain evidence="4 5">FDAARGOS_909</strain>
    </source>
</reference>
<dbReference type="Proteomes" id="UP000594778">
    <property type="component" value="Chromosome"/>
</dbReference>
<dbReference type="PROSITE" id="PS51257">
    <property type="entry name" value="PROKAR_LIPOPROTEIN"/>
    <property type="match status" value="1"/>
</dbReference>
<protein>
    <submittedName>
        <fullName evidence="4">HlyD family efflux transporter periplasmic adaptor subunit</fullName>
    </submittedName>
</protein>
<feature type="domain" description="Multidrug resistance protein MdtA-like barrel-sandwich hybrid" evidence="3">
    <location>
        <begin position="68"/>
        <end position="218"/>
    </location>
</feature>
<feature type="signal peptide" evidence="2">
    <location>
        <begin position="1"/>
        <end position="26"/>
    </location>
</feature>
<feature type="coiled-coil region" evidence="1">
    <location>
        <begin position="151"/>
        <end position="192"/>
    </location>
</feature>
<evidence type="ECO:0000313" key="4">
    <source>
        <dbReference type="EMBL" id="QPS06720.1"/>
    </source>
</evidence>
<dbReference type="PANTHER" id="PTHR30469">
    <property type="entry name" value="MULTIDRUG RESISTANCE PROTEIN MDTA"/>
    <property type="match status" value="1"/>
</dbReference>
<dbReference type="EMBL" id="CP065668">
    <property type="protein sequence ID" value="QPS06720.1"/>
    <property type="molecule type" value="Genomic_DNA"/>
</dbReference>
<dbReference type="PANTHER" id="PTHR30469:SF15">
    <property type="entry name" value="HLYD FAMILY OF SECRETION PROTEINS"/>
    <property type="match status" value="1"/>
</dbReference>
<evidence type="ECO:0000313" key="5">
    <source>
        <dbReference type="Proteomes" id="UP000594778"/>
    </source>
</evidence>
<dbReference type="AlphaFoldDB" id="A0A7T2S0M6"/>
<dbReference type="RefSeq" id="WP_183017502.1">
    <property type="nucleotide sequence ID" value="NZ_CP065668.1"/>
</dbReference>
<dbReference type="InterPro" id="IPR058625">
    <property type="entry name" value="MdtA-like_BSH"/>
</dbReference>
<dbReference type="Gene3D" id="2.40.50.100">
    <property type="match status" value="1"/>
</dbReference>
<keyword evidence="2" id="KW-0732">Signal</keyword>
<feature type="chain" id="PRO_5032301218" evidence="2">
    <location>
        <begin position="27"/>
        <end position="314"/>
    </location>
</feature>
<dbReference type="GO" id="GO:1990281">
    <property type="term" value="C:efflux pump complex"/>
    <property type="evidence" value="ECO:0007669"/>
    <property type="project" value="TreeGrafter"/>
</dbReference>
<dbReference type="Pfam" id="PF25917">
    <property type="entry name" value="BSH_RND"/>
    <property type="match status" value="1"/>
</dbReference>
<name>A0A7T2S0M6_DELAC</name>
<gene>
    <name evidence="4" type="ORF">I6G66_20730</name>
</gene>
<dbReference type="SUPFAM" id="SSF111369">
    <property type="entry name" value="HlyD-like secretion proteins"/>
    <property type="match status" value="1"/>
</dbReference>
<sequence length="314" mass="32710">MKYPMSGFAASTAGLAAALAAAALLAGCGPSHDAAANAAQASAKAQQNGPAAVAVARGKIEVEGGLLDLSPAVAGVVQQLSVKEGQSVQRGQLLLRLADDTGQADLAVAESEAQLAKARQKARAARLPQLKQTLSRWQAAAREGAADAQNVDEAAQALRDAQAEIDVAAAEAQVAQRKLEQLRAQHKRQELRAPEAGTVVRLATHAGSQAVPGTPAVVLLPQRPLQVRAEINESFAAAVREGMRATVTLDADGAAQQQLPSARVLRISPVYGTARLQDDQQRGPVRVIDCVLVFDQAPAAVVRVGQNVRVLFHE</sequence>
<proteinExistence type="predicted"/>
<dbReference type="GO" id="GO:0015562">
    <property type="term" value="F:efflux transmembrane transporter activity"/>
    <property type="evidence" value="ECO:0007669"/>
    <property type="project" value="TreeGrafter"/>
</dbReference>
<dbReference type="Gene3D" id="2.40.30.170">
    <property type="match status" value="1"/>
</dbReference>
<dbReference type="Gene3D" id="1.10.287.470">
    <property type="entry name" value="Helix hairpin bin"/>
    <property type="match status" value="1"/>
</dbReference>
<accession>A0A7T2S0M6</accession>
<organism evidence="4 5">
    <name type="scientific">Delftia acidovorans</name>
    <name type="common">Pseudomonas acidovorans</name>
    <name type="synonym">Comamonas acidovorans</name>
    <dbReference type="NCBI Taxonomy" id="80866"/>
    <lineage>
        <taxon>Bacteria</taxon>
        <taxon>Pseudomonadati</taxon>
        <taxon>Pseudomonadota</taxon>
        <taxon>Betaproteobacteria</taxon>
        <taxon>Burkholderiales</taxon>
        <taxon>Comamonadaceae</taxon>
        <taxon>Delftia</taxon>
    </lineage>
</organism>
<evidence type="ECO:0000259" key="3">
    <source>
        <dbReference type="Pfam" id="PF25917"/>
    </source>
</evidence>
<evidence type="ECO:0000256" key="2">
    <source>
        <dbReference type="SAM" id="SignalP"/>
    </source>
</evidence>
<evidence type="ECO:0000256" key="1">
    <source>
        <dbReference type="SAM" id="Coils"/>
    </source>
</evidence>
<keyword evidence="1" id="KW-0175">Coiled coil</keyword>